<feature type="compositionally biased region" description="Basic and acidic residues" evidence="1">
    <location>
        <begin position="120"/>
        <end position="129"/>
    </location>
</feature>
<keyword evidence="3" id="KW-1185">Reference proteome</keyword>
<dbReference type="OrthoDB" id="5420391at2759"/>
<comment type="caution">
    <text evidence="2">The sequence shown here is derived from an EMBL/GenBank/DDBJ whole genome shotgun (WGS) entry which is preliminary data.</text>
</comment>
<evidence type="ECO:0000256" key="1">
    <source>
        <dbReference type="SAM" id="MobiDB-lite"/>
    </source>
</evidence>
<evidence type="ECO:0000313" key="2">
    <source>
        <dbReference type="EMBL" id="CAI4211816.1"/>
    </source>
</evidence>
<feature type="compositionally biased region" description="Low complexity" evidence="1">
    <location>
        <begin position="33"/>
        <end position="56"/>
    </location>
</feature>
<feature type="compositionally biased region" description="Basic and acidic residues" evidence="1">
    <location>
        <begin position="287"/>
        <end position="296"/>
    </location>
</feature>
<dbReference type="EMBL" id="CALLCH030000003">
    <property type="protein sequence ID" value="CAI4211816.1"/>
    <property type="molecule type" value="Genomic_DNA"/>
</dbReference>
<feature type="compositionally biased region" description="Acidic residues" evidence="1">
    <location>
        <begin position="174"/>
        <end position="187"/>
    </location>
</feature>
<organism evidence="2 3">
    <name type="scientific">Parascedosporium putredinis</name>
    <dbReference type="NCBI Taxonomy" id="1442378"/>
    <lineage>
        <taxon>Eukaryota</taxon>
        <taxon>Fungi</taxon>
        <taxon>Dikarya</taxon>
        <taxon>Ascomycota</taxon>
        <taxon>Pezizomycotina</taxon>
        <taxon>Sordariomycetes</taxon>
        <taxon>Hypocreomycetidae</taxon>
        <taxon>Microascales</taxon>
        <taxon>Microascaceae</taxon>
        <taxon>Parascedosporium</taxon>
    </lineage>
</organism>
<dbReference type="AlphaFoldDB" id="A0A9P1GXP9"/>
<accession>A0A9P1GXP9</accession>
<feature type="region of interest" description="Disordered" evidence="1">
    <location>
        <begin position="174"/>
        <end position="321"/>
    </location>
</feature>
<name>A0A9P1GXP9_9PEZI</name>
<proteinExistence type="predicted"/>
<feature type="region of interest" description="Disordered" evidence="1">
    <location>
        <begin position="1"/>
        <end position="129"/>
    </location>
</feature>
<dbReference type="PANTHER" id="PTHR42084">
    <property type="entry name" value="YALI0E26631P"/>
    <property type="match status" value="1"/>
</dbReference>
<reference evidence="2" key="1">
    <citation type="submission" date="2022-11" db="EMBL/GenBank/DDBJ databases">
        <authorList>
            <person name="Scott C."/>
            <person name="Bruce N."/>
        </authorList>
    </citation>
    <scope>NUCLEOTIDE SEQUENCE</scope>
</reference>
<dbReference type="PANTHER" id="PTHR42084:SF1">
    <property type="entry name" value="SERINE_THREONINE-PROTEIN KINASE PPK6"/>
    <property type="match status" value="1"/>
</dbReference>
<feature type="compositionally biased region" description="Low complexity" evidence="1">
    <location>
        <begin position="79"/>
        <end position="101"/>
    </location>
</feature>
<feature type="compositionally biased region" description="Low complexity" evidence="1">
    <location>
        <begin position="201"/>
        <end position="217"/>
    </location>
</feature>
<protein>
    <submittedName>
        <fullName evidence="2">Uncharacterized protein</fullName>
    </submittedName>
</protein>
<sequence length="508" mass="53535">MSNDLLIDLDDFYRGPEVAAPGNGAHPPSNPVSQSFPFSSFTPTSQSQPQAQTAPTQDDDDDWGGFETAETPAPQAPITSSSYAPVVPVAPAGPAATTQAPFDPFAHQRQEQPPSSTHENSARIDYRPDDQQSCRLGILVKHLSGPQGFLAPSAAAGGTPKKKDPNVLFDVEDIDETEEFDDDEFGDFETSGAGSYTNNTAGSAAAPAFASPPRASKPTPPPAASEDLFSGADFFAPQPEPNKAAKKPGLILGNITTSVPSPYPPPLKSPPFQERNPYKGLAIAAPKQEDLKKTDDPNSPSPVTAWPDLDGGAPPASQRDEWAPWEDFPEEKPEQKQQPRDALRSAQGGLLEEGEEGYDDKEPPPTNIPPPSVLMTILPGLFNLATTSLFQPTAGQSAEAKKKIMSDPATLAFLRSYLLIATVAARILAGRKLRWHRDKFLAQGMAISAAGAKGMKLAGVDKAETAREDREAADVVAAWKTQVGRVRSAVAAANAATTGGGTGAPGSS</sequence>
<evidence type="ECO:0000313" key="3">
    <source>
        <dbReference type="Proteomes" id="UP000838763"/>
    </source>
</evidence>
<gene>
    <name evidence="2" type="ORF">PPNO1_LOCUS1590</name>
</gene>
<feature type="region of interest" description="Disordered" evidence="1">
    <location>
        <begin position="353"/>
        <end position="373"/>
    </location>
</feature>
<dbReference type="Proteomes" id="UP000838763">
    <property type="component" value="Unassembled WGS sequence"/>
</dbReference>